<dbReference type="PROSITE" id="PS50013">
    <property type="entry name" value="CHROMO_2"/>
    <property type="match status" value="1"/>
</dbReference>
<evidence type="ECO:0000256" key="1">
    <source>
        <dbReference type="ARBA" id="ARBA00004123"/>
    </source>
</evidence>
<dbReference type="EMBL" id="JAMKFB020000709">
    <property type="protein sequence ID" value="KAL0148217.1"/>
    <property type="molecule type" value="Genomic_DNA"/>
</dbReference>
<dbReference type="Gene3D" id="3.30.420.10">
    <property type="entry name" value="Ribonuclease H-like superfamily/Ribonuclease H"/>
    <property type="match status" value="1"/>
</dbReference>
<dbReference type="Pfam" id="PF17921">
    <property type="entry name" value="Integrase_H2C2"/>
    <property type="match status" value="1"/>
</dbReference>
<dbReference type="InterPro" id="IPR001878">
    <property type="entry name" value="Znf_CCHC"/>
</dbReference>
<sequence>MKVRLFIFTITGVFAGLPALVCTLSGVLTSHTCSAHLTPITTPHKSSLTSSLSWTLAYALSLVFLRLKCDLLVDLLHCSSISVMWGGLHRCGVLQRFLTRSRKTFSLFILFVLNWTHVLLSYLFSAVCEEPLFNKTQLYSFTPLSVRFLNRRSDLKKTNESNMSTANPFQEIVEALRQSILSTLPPTASSLSQTPRSNPEVNNPPSPAPVVCPMVRPTPYSGEAGDCKGFLLQCSITFTTYPHVYHSDNSKIGYVVSCLSGKALRWAESIWSQAGPAVSSYNAFAAHFQEVFGRTDSDASAGEDLYHFRQNNLTVQDYSIRFRTLAAVSGWNERALVTTYRQGLEPNLRMMLAPYDDAIGLEKFIQLSLRCSARVTAYSQTTSHVRTENSCAPKFTGQAGPSLEPMDISRRRLTPIERQRRLSSGLCLYCGQPNHVIKNCPLRLPRVMVSQVLHITENMHPCTYPVTLTAKGVSLSVAALIDSGSAGNFIAGHLVRQLRLRTEPTEKRYQVQSIDGKPLSTREVRRRTLPISLEFGVCHHEEISLLVLEGSAIDIVLGRPWLARHEPILSWGTGEIMKWGSQCWPTCFPKLPLCAPTSLTVCTTSIESPVEKQSTDIPPEYHSFQDVFCPRRAARLPPHRPWDCAINLLLDAQLPRGRIYPLSIPETKAMEEYIQEALAHGYIRPSTSPAASSFFFVAKKDGGLRPCIDYRTLNKVTIPFKYPLPLVPAALEKLRGAKVFTKLDLRSAYNLIRIRHGDEWKTAFSTPTGHYEYLVMPYGLVNAPSIFQDCMHDIFREFLDKFVLIYIDDILIFSSSIQEHHQHVKQVLTKLREHQLFLKAEKCSFHQRSTQYLGYNIDPAGVSMDQGKVEAITKWPKPRTVKELQKFLGFANFYRRFIEGFSILANPLTSMLKGRPKTLTWSPDADQAFEHLKTAFTSAPILCHPDPTKQFVVEVDASTTGVGAILSQQQGNPPQLKPCAYFSRKLTPAERNYDIGNRELLAIKLALEEWRHWLEGSNLPFQVLTDHKNLLYLREAKRLNPRQARWALFFNRFRFSISYRPGAKNVRADALSRLHAPEEEPEPVEPILPESLFSCPIQWMTPPAASDPAPTPPPGCPPNLRFVPDDERIPLIHTTHTSLGTGHPGTNRTLSLLKQQFWWPRMEADVQRYVRGCRECAMAKTPRHLPAGKLVPLPTPNRPWSHLGVDFITDLPASEGKTCILVIVDRFSKFCRLISLKGLPTAWETAQNLFHHVFRPYGLPENIVSDRGPQFISRVWRAFFRLLGVAVSLSSGYHPQTNGQTERKIQEVGRFLRTFCHDHQDTWNQFLGWAEYAQNSLRQDTTGLTPFQCVLGFQPPLFPWSGEPSEVPAVDHWFRESERVWDRAHQHLQRAVRRQKTTADRRRSDAPAYQVGQKVWLSTRDIRLRLPCKKLSPRYVGPFTITEQVNQVTCKLHLPPHYKIHPTFHVSLLKPHHDSLLPPTEPGVEEPPPPMVVEEGTIYQVKEILNSRRRGGRLEYLIDWEGYGPEERSWVPREDVLDETLLREFHETHPDRPAPRSRGRPPRRRR</sequence>
<organism evidence="27 28">
    <name type="scientific">Cirrhinus mrigala</name>
    <name type="common">Mrigala</name>
    <dbReference type="NCBI Taxonomy" id="683832"/>
    <lineage>
        <taxon>Eukaryota</taxon>
        <taxon>Metazoa</taxon>
        <taxon>Chordata</taxon>
        <taxon>Craniata</taxon>
        <taxon>Vertebrata</taxon>
        <taxon>Euteleostomi</taxon>
        <taxon>Actinopterygii</taxon>
        <taxon>Neopterygii</taxon>
        <taxon>Teleostei</taxon>
        <taxon>Ostariophysi</taxon>
        <taxon>Cypriniformes</taxon>
        <taxon>Cyprinidae</taxon>
        <taxon>Labeoninae</taxon>
        <taxon>Labeonini</taxon>
        <taxon>Cirrhinus</taxon>
    </lineage>
</organism>
<feature type="compositionally biased region" description="Basic and acidic residues" evidence="21">
    <location>
        <begin position="1543"/>
        <end position="1554"/>
    </location>
</feature>
<dbReference type="FunFam" id="3.30.420.10:FF:000032">
    <property type="entry name" value="Retrovirus-related Pol polyprotein from transposon 297-like Protein"/>
    <property type="match status" value="1"/>
</dbReference>
<evidence type="ECO:0000256" key="17">
    <source>
        <dbReference type="ARBA" id="ARBA00023172"/>
    </source>
</evidence>
<dbReference type="Pfam" id="PF00078">
    <property type="entry name" value="RVT_1"/>
    <property type="match status" value="1"/>
</dbReference>
<dbReference type="Pfam" id="PF24626">
    <property type="entry name" value="SH3_Tf2-1"/>
    <property type="match status" value="1"/>
</dbReference>
<dbReference type="SUPFAM" id="SSF53098">
    <property type="entry name" value="Ribonuclease H-like"/>
    <property type="match status" value="1"/>
</dbReference>
<keyword evidence="22" id="KW-1133">Transmembrane helix</keyword>
<evidence type="ECO:0000259" key="26">
    <source>
        <dbReference type="PROSITE" id="PS50994"/>
    </source>
</evidence>
<dbReference type="CDD" id="cd01647">
    <property type="entry name" value="RT_LTR"/>
    <property type="match status" value="1"/>
</dbReference>
<dbReference type="InterPro" id="IPR001584">
    <property type="entry name" value="Integrase_cat-core"/>
</dbReference>
<dbReference type="FunFam" id="3.10.20.370:FF:000003">
    <property type="entry name" value="Transposon Tf2-6 polyprotein"/>
    <property type="match status" value="1"/>
</dbReference>
<keyword evidence="22" id="KW-0472">Membrane</keyword>
<evidence type="ECO:0000259" key="23">
    <source>
        <dbReference type="PROSITE" id="PS50013"/>
    </source>
</evidence>
<dbReference type="SMART" id="SM00298">
    <property type="entry name" value="CHROMO"/>
    <property type="match status" value="1"/>
</dbReference>
<feature type="non-terminal residue" evidence="27">
    <location>
        <position position="1566"/>
    </location>
</feature>
<evidence type="ECO:0000256" key="16">
    <source>
        <dbReference type="ARBA" id="ARBA00023125"/>
    </source>
</evidence>
<evidence type="ECO:0000256" key="6">
    <source>
        <dbReference type="ARBA" id="ARBA00022695"/>
    </source>
</evidence>
<dbReference type="InterPro" id="IPR041577">
    <property type="entry name" value="RT_RNaseH_2"/>
</dbReference>
<evidence type="ECO:0000256" key="18">
    <source>
        <dbReference type="ARBA" id="ARBA00023268"/>
    </source>
</evidence>
<keyword evidence="9" id="KW-0064">Aspartyl protease</keyword>
<evidence type="ECO:0000256" key="21">
    <source>
        <dbReference type="SAM" id="MobiDB-lite"/>
    </source>
</evidence>
<feature type="domain" description="Chromo" evidence="23">
    <location>
        <begin position="1499"/>
        <end position="1557"/>
    </location>
</feature>
<evidence type="ECO:0000256" key="7">
    <source>
        <dbReference type="ARBA" id="ARBA00022722"/>
    </source>
</evidence>
<keyword evidence="13" id="KW-0229">DNA integration</keyword>
<keyword evidence="7" id="KW-0540">Nuclease</keyword>
<keyword evidence="16" id="KW-0238">DNA-binding</keyword>
<name>A0ABD0MDT5_CIRMR</name>
<gene>
    <name evidence="27" type="ORF">M9458_056449</name>
</gene>
<dbReference type="GO" id="GO:0005634">
    <property type="term" value="C:nucleus"/>
    <property type="evidence" value="ECO:0007669"/>
    <property type="project" value="UniProtKB-SubCell"/>
</dbReference>
<keyword evidence="20" id="KW-0863">Zinc-finger</keyword>
<keyword evidence="18" id="KW-0511">Multifunctional enzyme</keyword>
<dbReference type="GO" id="GO:0003964">
    <property type="term" value="F:RNA-directed DNA polymerase activity"/>
    <property type="evidence" value="ECO:0007669"/>
    <property type="project" value="UniProtKB-KW"/>
</dbReference>
<comment type="subcellular location">
    <subcellularLocation>
        <location evidence="1">Nucleus</location>
    </subcellularLocation>
</comment>
<comment type="similarity">
    <text evidence="2">Belongs to the beta type-B retroviral polymerase family. HERV class-II K(HML-2) pol subfamily.</text>
</comment>
<keyword evidence="22" id="KW-0812">Transmembrane</keyword>
<dbReference type="CDD" id="cd09274">
    <property type="entry name" value="RNase_HI_RT_Ty3"/>
    <property type="match status" value="1"/>
</dbReference>
<evidence type="ECO:0000313" key="28">
    <source>
        <dbReference type="Proteomes" id="UP001529510"/>
    </source>
</evidence>
<feature type="transmembrane region" description="Helical" evidence="22">
    <location>
        <begin position="105"/>
        <end position="124"/>
    </location>
</feature>
<dbReference type="Pfam" id="PF00665">
    <property type="entry name" value="rve"/>
    <property type="match status" value="1"/>
</dbReference>
<proteinExistence type="inferred from homology"/>
<evidence type="ECO:0000256" key="19">
    <source>
        <dbReference type="ARBA" id="ARBA00039658"/>
    </source>
</evidence>
<dbReference type="EC" id="3.1.26.4" evidence="3"/>
<keyword evidence="17" id="KW-0233">DNA recombination</keyword>
<keyword evidence="10" id="KW-0255">Endonuclease</keyword>
<dbReference type="CDD" id="cd00303">
    <property type="entry name" value="retropepsin_like"/>
    <property type="match status" value="1"/>
</dbReference>
<dbReference type="GO" id="GO:0003677">
    <property type="term" value="F:DNA binding"/>
    <property type="evidence" value="ECO:0007669"/>
    <property type="project" value="UniProtKB-KW"/>
</dbReference>
<evidence type="ECO:0000256" key="20">
    <source>
        <dbReference type="PROSITE-ProRule" id="PRU00047"/>
    </source>
</evidence>
<dbReference type="Pfam" id="PF03732">
    <property type="entry name" value="Retrotrans_gag"/>
    <property type="match status" value="1"/>
</dbReference>
<dbReference type="PANTHER" id="PTHR37984">
    <property type="entry name" value="PROTEIN CBG26694"/>
    <property type="match status" value="1"/>
</dbReference>
<dbReference type="Proteomes" id="UP001529510">
    <property type="component" value="Unassembled WGS sequence"/>
</dbReference>
<dbReference type="SUPFAM" id="SSF56672">
    <property type="entry name" value="DNA/RNA polymerases"/>
    <property type="match status" value="1"/>
</dbReference>
<feature type="transmembrane region" description="Helical" evidence="22">
    <location>
        <begin position="51"/>
        <end position="67"/>
    </location>
</feature>
<evidence type="ECO:0000256" key="8">
    <source>
        <dbReference type="ARBA" id="ARBA00022723"/>
    </source>
</evidence>
<reference evidence="27 28" key="1">
    <citation type="submission" date="2024-05" db="EMBL/GenBank/DDBJ databases">
        <title>Genome sequencing and assembly of Indian major carp, Cirrhinus mrigala (Hamilton, 1822).</title>
        <authorList>
            <person name="Mohindra V."/>
            <person name="Chowdhury L.M."/>
            <person name="Lal K."/>
            <person name="Jena J.K."/>
        </authorList>
    </citation>
    <scope>NUCLEOTIDE SEQUENCE [LARGE SCALE GENOMIC DNA]</scope>
    <source>
        <strain evidence="27">CM1030</strain>
        <tissue evidence="27">Blood</tissue>
    </source>
</reference>
<dbReference type="GO" id="GO:0015074">
    <property type="term" value="P:DNA integration"/>
    <property type="evidence" value="ECO:0007669"/>
    <property type="project" value="UniProtKB-KW"/>
</dbReference>
<evidence type="ECO:0000256" key="4">
    <source>
        <dbReference type="ARBA" id="ARBA00022670"/>
    </source>
</evidence>
<evidence type="ECO:0000256" key="14">
    <source>
        <dbReference type="ARBA" id="ARBA00022918"/>
    </source>
</evidence>
<keyword evidence="6" id="KW-0548">Nucleotidyltransferase</keyword>
<dbReference type="InterPro" id="IPR023780">
    <property type="entry name" value="Chromo_domain"/>
</dbReference>
<evidence type="ECO:0000256" key="3">
    <source>
        <dbReference type="ARBA" id="ARBA00012180"/>
    </source>
</evidence>
<keyword evidence="14" id="KW-0695">RNA-directed DNA polymerase</keyword>
<dbReference type="InterPro" id="IPR000477">
    <property type="entry name" value="RT_dom"/>
</dbReference>
<dbReference type="SUPFAM" id="SSF57756">
    <property type="entry name" value="Retrovirus zinc finger-like domains"/>
    <property type="match status" value="1"/>
</dbReference>
<evidence type="ECO:0000256" key="22">
    <source>
        <dbReference type="SAM" id="Phobius"/>
    </source>
</evidence>
<evidence type="ECO:0000256" key="11">
    <source>
        <dbReference type="ARBA" id="ARBA00022801"/>
    </source>
</evidence>
<evidence type="ECO:0000256" key="2">
    <source>
        <dbReference type="ARBA" id="ARBA00010879"/>
    </source>
</evidence>
<dbReference type="InterPro" id="IPR012337">
    <property type="entry name" value="RNaseH-like_sf"/>
</dbReference>
<dbReference type="Pfam" id="PF17919">
    <property type="entry name" value="RT_RNaseH_2"/>
    <property type="match status" value="1"/>
</dbReference>
<dbReference type="Gene3D" id="3.30.70.270">
    <property type="match status" value="2"/>
</dbReference>
<keyword evidence="12" id="KW-0460">Magnesium</keyword>
<evidence type="ECO:0000256" key="9">
    <source>
        <dbReference type="ARBA" id="ARBA00022750"/>
    </source>
</evidence>
<dbReference type="GO" id="GO:0003887">
    <property type="term" value="F:DNA-directed DNA polymerase activity"/>
    <property type="evidence" value="ECO:0007669"/>
    <property type="project" value="UniProtKB-KW"/>
</dbReference>
<evidence type="ECO:0000256" key="5">
    <source>
        <dbReference type="ARBA" id="ARBA00022679"/>
    </source>
</evidence>
<keyword evidence="28" id="KW-1185">Reference proteome</keyword>
<feature type="domain" description="CCHC-type" evidence="24">
    <location>
        <begin position="427"/>
        <end position="441"/>
    </location>
</feature>
<dbReference type="PROSITE" id="PS50878">
    <property type="entry name" value="RT_POL"/>
    <property type="match status" value="1"/>
</dbReference>
<dbReference type="InterPro" id="IPR041588">
    <property type="entry name" value="Integrase_H2C2"/>
</dbReference>
<dbReference type="PANTHER" id="PTHR37984:SF5">
    <property type="entry name" value="PROTEIN NYNRIN-LIKE"/>
    <property type="match status" value="1"/>
</dbReference>
<feature type="region of interest" description="Disordered" evidence="21">
    <location>
        <begin position="185"/>
        <end position="206"/>
    </location>
</feature>
<dbReference type="SUPFAM" id="SSF54160">
    <property type="entry name" value="Chromo domain-like"/>
    <property type="match status" value="1"/>
</dbReference>
<keyword evidence="11" id="KW-0378">Hydrolase</keyword>
<evidence type="ECO:0000256" key="13">
    <source>
        <dbReference type="ARBA" id="ARBA00022908"/>
    </source>
</evidence>
<dbReference type="FunFam" id="3.30.70.270:FF:000026">
    <property type="entry name" value="Transposon Ty3-G Gag-Pol polyprotein"/>
    <property type="match status" value="1"/>
</dbReference>
<feature type="region of interest" description="Disordered" evidence="21">
    <location>
        <begin position="1543"/>
        <end position="1566"/>
    </location>
</feature>
<keyword evidence="4" id="KW-0645">Protease</keyword>
<keyword evidence="20" id="KW-0862">Zinc</keyword>
<dbReference type="Gene3D" id="1.10.340.70">
    <property type="match status" value="1"/>
</dbReference>
<evidence type="ECO:0000256" key="12">
    <source>
        <dbReference type="ARBA" id="ARBA00022842"/>
    </source>
</evidence>
<feature type="compositionally biased region" description="Low complexity" evidence="21">
    <location>
        <begin position="185"/>
        <end position="195"/>
    </location>
</feature>
<dbReference type="PROSITE" id="PS50158">
    <property type="entry name" value="ZF_CCHC"/>
    <property type="match status" value="1"/>
</dbReference>
<dbReference type="InterPro" id="IPR036397">
    <property type="entry name" value="RNaseH_sf"/>
</dbReference>
<keyword evidence="5" id="KW-0808">Transferase</keyword>
<dbReference type="GO" id="GO:0006310">
    <property type="term" value="P:DNA recombination"/>
    <property type="evidence" value="ECO:0007669"/>
    <property type="project" value="UniProtKB-KW"/>
</dbReference>
<dbReference type="Gene3D" id="2.40.50.40">
    <property type="match status" value="1"/>
</dbReference>
<dbReference type="Gene3D" id="3.10.10.10">
    <property type="entry name" value="HIV Type 1 Reverse Transcriptase, subunit A, domain 1"/>
    <property type="match status" value="1"/>
</dbReference>
<dbReference type="InterPro" id="IPR043128">
    <property type="entry name" value="Rev_trsase/Diguanyl_cyclase"/>
</dbReference>
<dbReference type="GO" id="GO:0004523">
    <property type="term" value="F:RNA-DNA hybrid ribonuclease activity"/>
    <property type="evidence" value="ECO:0007669"/>
    <property type="project" value="UniProtKB-EC"/>
</dbReference>
<evidence type="ECO:0000256" key="10">
    <source>
        <dbReference type="ARBA" id="ARBA00022759"/>
    </source>
</evidence>
<evidence type="ECO:0000313" key="27">
    <source>
        <dbReference type="EMBL" id="KAL0148217.1"/>
    </source>
</evidence>
<dbReference type="GO" id="GO:0008270">
    <property type="term" value="F:zinc ion binding"/>
    <property type="evidence" value="ECO:0007669"/>
    <property type="project" value="UniProtKB-KW"/>
</dbReference>
<evidence type="ECO:0000259" key="25">
    <source>
        <dbReference type="PROSITE" id="PS50878"/>
    </source>
</evidence>
<dbReference type="InterPro" id="IPR021109">
    <property type="entry name" value="Peptidase_aspartic_dom_sf"/>
</dbReference>
<dbReference type="GO" id="GO:0006508">
    <property type="term" value="P:proteolysis"/>
    <property type="evidence" value="ECO:0007669"/>
    <property type="project" value="UniProtKB-KW"/>
</dbReference>
<feature type="domain" description="Integrase catalytic" evidence="26">
    <location>
        <begin position="1195"/>
        <end position="1354"/>
    </location>
</feature>
<comment type="caution">
    <text evidence="27">The sequence shown here is derived from an EMBL/GenBank/DDBJ whole genome shotgun (WGS) entry which is preliminary data.</text>
</comment>
<dbReference type="Gene3D" id="2.40.70.10">
    <property type="entry name" value="Acid Proteases"/>
    <property type="match status" value="1"/>
</dbReference>
<keyword evidence="8" id="KW-0479">Metal-binding</keyword>
<dbReference type="InterPro" id="IPR036875">
    <property type="entry name" value="Znf_CCHC_sf"/>
</dbReference>
<keyword evidence="15" id="KW-0239">DNA-directed DNA polymerase</keyword>
<evidence type="ECO:0000259" key="24">
    <source>
        <dbReference type="PROSITE" id="PS50158"/>
    </source>
</evidence>
<dbReference type="Pfam" id="PF13650">
    <property type="entry name" value="Asp_protease_2"/>
    <property type="match status" value="1"/>
</dbReference>
<protein>
    <recommendedName>
        <fullName evidence="19">Gypsy retrotransposon integrase-like protein 1</fullName>
        <ecNumber evidence="3">3.1.26.4</ecNumber>
    </recommendedName>
</protein>
<accession>A0ABD0MDT5</accession>
<dbReference type="InterPro" id="IPR056924">
    <property type="entry name" value="SH3_Tf2-1"/>
</dbReference>
<evidence type="ECO:0000256" key="15">
    <source>
        <dbReference type="ARBA" id="ARBA00022932"/>
    </source>
</evidence>
<feature type="domain" description="Reverse transcriptase" evidence="25">
    <location>
        <begin position="678"/>
        <end position="857"/>
    </location>
</feature>
<feature type="compositionally biased region" description="Basic residues" evidence="21">
    <location>
        <begin position="1555"/>
        <end position="1566"/>
    </location>
</feature>
<dbReference type="InterPro" id="IPR016197">
    <property type="entry name" value="Chromo-like_dom_sf"/>
</dbReference>
<dbReference type="InterPro" id="IPR005162">
    <property type="entry name" value="Retrotrans_gag_dom"/>
</dbReference>
<dbReference type="InterPro" id="IPR043502">
    <property type="entry name" value="DNA/RNA_pol_sf"/>
</dbReference>
<dbReference type="InterPro" id="IPR000953">
    <property type="entry name" value="Chromo/chromo_shadow_dom"/>
</dbReference>
<dbReference type="PROSITE" id="PS50994">
    <property type="entry name" value="INTEGRASE"/>
    <property type="match status" value="1"/>
</dbReference>
<dbReference type="GO" id="GO:0004190">
    <property type="term" value="F:aspartic-type endopeptidase activity"/>
    <property type="evidence" value="ECO:0007669"/>
    <property type="project" value="UniProtKB-KW"/>
</dbReference>
<dbReference type="InterPro" id="IPR050951">
    <property type="entry name" value="Retrovirus_Pol_polyprotein"/>
</dbReference>
<dbReference type="Pfam" id="PF00385">
    <property type="entry name" value="Chromo"/>
    <property type="match status" value="1"/>
</dbReference>